<dbReference type="Proteomes" id="UP000766550">
    <property type="component" value="Unassembled WGS sequence"/>
</dbReference>
<gene>
    <name evidence="3" type="ORF">KTS45_08815</name>
</gene>
<name>A0A8J7Y4X3_9EURY</name>
<dbReference type="PROSITE" id="PS50042">
    <property type="entry name" value="CNMP_BINDING_3"/>
    <property type="match status" value="1"/>
</dbReference>
<sequence>MDALDTDEVAEKDYVIREVLQLLTVTDSRSGQRSVPPELSDTSLDAIFETLSRPVRRRILLALAERGECDETEFIAETFADGESDDTLAAAKQGRVRVHLQKLDAREYVEWDREAETIRRGPNFEEVAPLLDLIEDAETPGREAEEEQSADSQMGADD</sequence>
<evidence type="ECO:0000256" key="1">
    <source>
        <dbReference type="SAM" id="MobiDB-lite"/>
    </source>
</evidence>
<dbReference type="AlphaFoldDB" id="A0A8J7Y4X3"/>
<dbReference type="InterPro" id="IPR036390">
    <property type="entry name" value="WH_DNA-bd_sf"/>
</dbReference>
<protein>
    <recommendedName>
        <fullName evidence="2">Cyclic nucleotide-binding domain-containing protein</fullName>
    </recommendedName>
</protein>
<accession>A0A8J7Y4X3</accession>
<dbReference type="InterPro" id="IPR000595">
    <property type="entry name" value="cNMP-bd_dom"/>
</dbReference>
<dbReference type="RefSeq" id="WP_162317362.1">
    <property type="nucleotide sequence ID" value="NZ_JAHQXF010000001.1"/>
</dbReference>
<dbReference type="OrthoDB" id="241157at2157"/>
<feature type="domain" description="Cyclic nucleotide-binding" evidence="2">
    <location>
        <begin position="47"/>
        <end position="132"/>
    </location>
</feature>
<dbReference type="Gene3D" id="1.10.10.10">
    <property type="entry name" value="Winged helix-like DNA-binding domain superfamily/Winged helix DNA-binding domain"/>
    <property type="match status" value="1"/>
</dbReference>
<feature type="region of interest" description="Disordered" evidence="1">
    <location>
        <begin position="135"/>
        <end position="158"/>
    </location>
</feature>
<dbReference type="EMBL" id="JAHQXF010000001">
    <property type="protein sequence ID" value="MBV0924302.1"/>
    <property type="molecule type" value="Genomic_DNA"/>
</dbReference>
<evidence type="ECO:0000313" key="4">
    <source>
        <dbReference type="Proteomes" id="UP000766550"/>
    </source>
</evidence>
<dbReference type="SUPFAM" id="SSF46785">
    <property type="entry name" value="Winged helix' DNA-binding domain"/>
    <property type="match status" value="1"/>
</dbReference>
<proteinExistence type="predicted"/>
<evidence type="ECO:0000313" key="3">
    <source>
        <dbReference type="EMBL" id="MBV0924302.1"/>
    </source>
</evidence>
<reference evidence="3 4" key="1">
    <citation type="submission" date="2021-06" db="EMBL/GenBank/DDBJ databases">
        <title>New haloarchaea isolates fom saline soil.</title>
        <authorList>
            <person name="Duran-Viseras A."/>
            <person name="Sanchez-Porro C.S."/>
            <person name="Ventosa A."/>
        </authorList>
    </citation>
    <scope>NUCLEOTIDE SEQUENCE [LARGE SCALE GENOMIC DNA]</scope>
    <source>
        <strain evidence="3 4">JCM 183640</strain>
    </source>
</reference>
<dbReference type="InterPro" id="IPR036388">
    <property type="entry name" value="WH-like_DNA-bd_sf"/>
</dbReference>
<feature type="compositionally biased region" description="Acidic residues" evidence="1">
    <location>
        <begin position="135"/>
        <end position="149"/>
    </location>
</feature>
<comment type="caution">
    <text evidence="3">The sequence shown here is derived from an EMBL/GenBank/DDBJ whole genome shotgun (WGS) entry which is preliminary data.</text>
</comment>
<evidence type="ECO:0000259" key="2">
    <source>
        <dbReference type="PROSITE" id="PS50042"/>
    </source>
</evidence>
<organism evidence="3 4">
    <name type="scientific">Haloarcula limicola</name>
    <dbReference type="NCBI Taxonomy" id="1429915"/>
    <lineage>
        <taxon>Archaea</taxon>
        <taxon>Methanobacteriati</taxon>
        <taxon>Methanobacteriota</taxon>
        <taxon>Stenosarchaea group</taxon>
        <taxon>Halobacteria</taxon>
        <taxon>Halobacteriales</taxon>
        <taxon>Haloarculaceae</taxon>
        <taxon>Haloarcula</taxon>
    </lineage>
</organism>
<keyword evidence="4" id="KW-1185">Reference proteome</keyword>